<dbReference type="Pfam" id="PF22688">
    <property type="entry name" value="Hda_lid"/>
    <property type="match status" value="1"/>
</dbReference>
<dbReference type="Proteomes" id="UP000254649">
    <property type="component" value="Unassembled WGS sequence"/>
</dbReference>
<dbReference type="NCBIfam" id="NF005982">
    <property type="entry name" value="PRK08084.1"/>
    <property type="match status" value="1"/>
</dbReference>
<protein>
    <submittedName>
        <fullName evidence="3">Chromosomal replication initiator DnaA</fullName>
    </submittedName>
</protein>
<dbReference type="GO" id="GO:0032297">
    <property type="term" value="P:negative regulation of DNA-templated DNA replication initiation"/>
    <property type="evidence" value="ECO:0007669"/>
    <property type="project" value="InterPro"/>
</dbReference>
<comment type="similarity">
    <text evidence="1">Belongs to the DnaA family.</text>
</comment>
<dbReference type="InterPro" id="IPR017788">
    <property type="entry name" value="Hda"/>
</dbReference>
<name>A0A380TRF2_9PAST</name>
<dbReference type="PANTHER" id="PTHR30050:SF5">
    <property type="entry name" value="DNAA REGULATORY INACTIVATOR HDA"/>
    <property type="match status" value="1"/>
</dbReference>
<accession>A0A380TRF2</accession>
<dbReference type="InterPro" id="IPR027417">
    <property type="entry name" value="P-loop_NTPase"/>
</dbReference>
<dbReference type="SUPFAM" id="SSF52540">
    <property type="entry name" value="P-loop containing nucleoside triphosphate hydrolases"/>
    <property type="match status" value="1"/>
</dbReference>
<evidence type="ECO:0000259" key="2">
    <source>
        <dbReference type="SMART" id="SM00382"/>
    </source>
</evidence>
<dbReference type="SMART" id="SM00382">
    <property type="entry name" value="AAA"/>
    <property type="match status" value="1"/>
</dbReference>
<evidence type="ECO:0000256" key="1">
    <source>
        <dbReference type="RuleBase" id="RU004227"/>
    </source>
</evidence>
<dbReference type="Gene3D" id="1.10.8.60">
    <property type="match status" value="1"/>
</dbReference>
<dbReference type="EMBL" id="UFRQ01000003">
    <property type="protein sequence ID" value="SUT90479.1"/>
    <property type="molecule type" value="Genomic_DNA"/>
</dbReference>
<dbReference type="NCBIfam" id="TIGR03420">
    <property type="entry name" value="DnaA_homol_Hda"/>
    <property type="match status" value="1"/>
</dbReference>
<evidence type="ECO:0000313" key="4">
    <source>
        <dbReference type="Proteomes" id="UP000254649"/>
    </source>
</evidence>
<feature type="domain" description="AAA+ ATPase" evidence="2">
    <location>
        <begin position="38"/>
        <end position="158"/>
    </location>
</feature>
<dbReference type="AlphaFoldDB" id="A0A380TRF2"/>
<sequence>MQLSLPIQLQNNDTLANFYGDNNLLLLNSLRQNARQLKQPFFYIWGVQGCGKSHLLRALANQYFVENRTALYVPLDKSAYFSPAVLDNLEHNELVCLDDIHSVIGRQDWELALFDLFNRVKEQGSCLLVLSSNQSPSALNVKLPDLSTRLHWGEIYQLYGLDEQQKIVALQKKARERGIELPDETANFLLKRLDRDMHTLFEALERLDKASLQAQRKLTIPFVKEILAL</sequence>
<dbReference type="InterPro" id="IPR013317">
    <property type="entry name" value="DnaA_dom"/>
</dbReference>
<dbReference type="InterPro" id="IPR020591">
    <property type="entry name" value="Chromosome_initiator_DnaA-like"/>
</dbReference>
<keyword evidence="1" id="KW-0235">DNA replication</keyword>
<dbReference type="GO" id="GO:0006270">
    <property type="term" value="P:DNA replication initiation"/>
    <property type="evidence" value="ECO:0007669"/>
    <property type="project" value="TreeGrafter"/>
</dbReference>
<dbReference type="InterPro" id="IPR055199">
    <property type="entry name" value="Hda_lid"/>
</dbReference>
<dbReference type="PANTHER" id="PTHR30050">
    <property type="entry name" value="CHROMOSOMAL REPLICATION INITIATOR PROTEIN DNAA"/>
    <property type="match status" value="1"/>
</dbReference>
<dbReference type="OrthoDB" id="9784878at2"/>
<dbReference type="Pfam" id="PF00308">
    <property type="entry name" value="Bac_DnaA"/>
    <property type="match status" value="1"/>
</dbReference>
<dbReference type="InterPro" id="IPR003593">
    <property type="entry name" value="AAA+_ATPase"/>
</dbReference>
<dbReference type="PRINTS" id="PR00051">
    <property type="entry name" value="DNAA"/>
</dbReference>
<organism evidence="3 4">
    <name type="scientific">[Actinobacillus] rossii</name>
    <dbReference type="NCBI Taxonomy" id="123820"/>
    <lineage>
        <taxon>Bacteria</taxon>
        <taxon>Pseudomonadati</taxon>
        <taxon>Pseudomonadota</taxon>
        <taxon>Gammaproteobacteria</taxon>
        <taxon>Pasteurellales</taxon>
        <taxon>Pasteurellaceae</taxon>
    </lineage>
</organism>
<gene>
    <name evidence="3" type="primary">hda</name>
    <name evidence="3" type="ORF">NCTC10801_01232</name>
</gene>
<keyword evidence="4" id="KW-1185">Reference proteome</keyword>
<reference evidence="3 4" key="1">
    <citation type="submission" date="2018-06" db="EMBL/GenBank/DDBJ databases">
        <authorList>
            <consortium name="Pathogen Informatics"/>
            <person name="Doyle S."/>
        </authorList>
    </citation>
    <scope>NUCLEOTIDE SEQUENCE [LARGE SCALE GENOMIC DNA]</scope>
    <source>
        <strain evidence="3 4">NCTC10801</strain>
    </source>
</reference>
<evidence type="ECO:0000313" key="3">
    <source>
        <dbReference type="EMBL" id="SUT90479.1"/>
    </source>
</evidence>
<proteinExistence type="inferred from homology"/>
<dbReference type="Gene3D" id="3.40.50.300">
    <property type="entry name" value="P-loop containing nucleotide triphosphate hydrolases"/>
    <property type="match status" value="1"/>
</dbReference>